<dbReference type="InterPro" id="IPR027417">
    <property type="entry name" value="P-loop_NTPase"/>
</dbReference>
<organism evidence="5 6">
    <name type="scientific">Caulochytrium protostelioides</name>
    <dbReference type="NCBI Taxonomy" id="1555241"/>
    <lineage>
        <taxon>Eukaryota</taxon>
        <taxon>Fungi</taxon>
        <taxon>Fungi incertae sedis</taxon>
        <taxon>Chytridiomycota</taxon>
        <taxon>Chytridiomycota incertae sedis</taxon>
        <taxon>Chytridiomycetes</taxon>
        <taxon>Caulochytriales</taxon>
        <taxon>Caulochytriaceae</taxon>
        <taxon>Caulochytrium</taxon>
    </lineage>
</organism>
<dbReference type="InterPro" id="IPR031852">
    <property type="entry name" value="Vik1/Cik1_MT-bd"/>
</dbReference>
<dbReference type="SUPFAM" id="SSF52540">
    <property type="entry name" value="P-loop containing nucleoside triphosphate hydrolases"/>
    <property type="match status" value="1"/>
</dbReference>
<dbReference type="GO" id="GO:0005778">
    <property type="term" value="C:peroxisomal membrane"/>
    <property type="evidence" value="ECO:0007669"/>
    <property type="project" value="UniProtKB-SubCell"/>
</dbReference>
<dbReference type="PANTHER" id="PTHR13299:SF0">
    <property type="entry name" value="PEROXISOMAL MEMBRANE PROTEIN PEX16"/>
    <property type="match status" value="1"/>
</dbReference>
<sequence length="162" mass="18049">MAPSPPPPPPATARWTEQYTALVRQHAAEAHSLEGALRSISYLLPGKFAGADLISEALFSAVNLLGLAHDRILAQRFRDRAPAAVVSPFNRYIEYQHERSPAFRKTAQCLTLVQTVESVPGDRASAKRREFPFQFDRVFRPESEQSEVFDEISQLVQSALDG</sequence>
<evidence type="ECO:0000313" key="5">
    <source>
        <dbReference type="EMBL" id="RKO96215.1"/>
    </source>
</evidence>
<comment type="caution">
    <text evidence="2">Lacks conserved residue(s) required for the propagation of feature annotation.</text>
</comment>
<dbReference type="GO" id="GO:0003777">
    <property type="term" value="F:microtubule motor activity"/>
    <property type="evidence" value="ECO:0007669"/>
    <property type="project" value="InterPro"/>
</dbReference>
<dbReference type="Pfam" id="PF16796">
    <property type="entry name" value="Microtub_bd"/>
    <property type="match status" value="1"/>
</dbReference>
<name>A0A4P9WUQ5_9FUNG</name>
<dbReference type="Gene3D" id="3.40.850.10">
    <property type="entry name" value="Kinesin motor domain"/>
    <property type="match status" value="1"/>
</dbReference>
<dbReference type="InterPro" id="IPR036961">
    <property type="entry name" value="Kinesin_motor_dom_sf"/>
</dbReference>
<dbReference type="AlphaFoldDB" id="A0A4P9WUQ5"/>
<comment type="similarity">
    <text evidence="2">Belongs to the TRAFAC class myosin-kinesin ATPase superfamily. Kinesin family.</text>
</comment>
<dbReference type="InterPro" id="IPR013919">
    <property type="entry name" value="Pex16"/>
</dbReference>
<proteinExistence type="inferred from homology"/>
<evidence type="ECO:0000256" key="2">
    <source>
        <dbReference type="PROSITE-ProRule" id="PRU00283"/>
    </source>
</evidence>
<dbReference type="GO" id="GO:0007018">
    <property type="term" value="P:microtubule-based movement"/>
    <property type="evidence" value="ECO:0007669"/>
    <property type="project" value="InterPro"/>
</dbReference>
<dbReference type="EMBL" id="ML010213">
    <property type="protein sequence ID" value="RKO96215.1"/>
    <property type="molecule type" value="Genomic_DNA"/>
</dbReference>
<dbReference type="Pfam" id="PF08610">
    <property type="entry name" value="Pex16"/>
    <property type="match status" value="1"/>
</dbReference>
<feature type="domain" description="Kinesin motor" evidence="4">
    <location>
        <begin position="96"/>
        <end position="162"/>
    </location>
</feature>
<dbReference type="PROSITE" id="PS50067">
    <property type="entry name" value="KINESIN_MOTOR_2"/>
    <property type="match status" value="1"/>
</dbReference>
<evidence type="ECO:0000256" key="3">
    <source>
        <dbReference type="RuleBase" id="RU365003"/>
    </source>
</evidence>
<feature type="non-terminal residue" evidence="5">
    <location>
        <position position="162"/>
    </location>
</feature>
<dbReference type="InterPro" id="IPR001752">
    <property type="entry name" value="Kinesin_motor_dom"/>
</dbReference>
<gene>
    <name evidence="5" type="ORF">CAUPRSCDRAFT_12091</name>
</gene>
<comment type="similarity">
    <text evidence="1 3">Belongs to the peroxin-16 family.</text>
</comment>
<protein>
    <recommendedName>
        <fullName evidence="3">Peroxisomal membrane protein PEX16</fullName>
    </recommendedName>
</protein>
<keyword evidence="3" id="KW-0962">Peroxisome biogenesis</keyword>
<dbReference type="GO" id="GO:0008017">
    <property type="term" value="F:microtubule binding"/>
    <property type="evidence" value="ECO:0007669"/>
    <property type="project" value="InterPro"/>
</dbReference>
<dbReference type="PANTHER" id="PTHR13299">
    <property type="entry name" value="PEROXISOMAL MEMBRANE PROTEIN PEX16"/>
    <property type="match status" value="1"/>
</dbReference>
<reference evidence="6" key="1">
    <citation type="journal article" date="2018" name="Nat. Microbiol.">
        <title>Leveraging single-cell genomics to expand the fungal tree of life.</title>
        <authorList>
            <person name="Ahrendt S.R."/>
            <person name="Quandt C.A."/>
            <person name="Ciobanu D."/>
            <person name="Clum A."/>
            <person name="Salamov A."/>
            <person name="Andreopoulos B."/>
            <person name="Cheng J.F."/>
            <person name="Woyke T."/>
            <person name="Pelin A."/>
            <person name="Henrissat B."/>
            <person name="Reynolds N.K."/>
            <person name="Benny G.L."/>
            <person name="Smith M.E."/>
            <person name="James T.Y."/>
            <person name="Grigoriev I.V."/>
        </authorList>
    </citation>
    <scope>NUCLEOTIDE SEQUENCE [LARGE SCALE GENOMIC DNA]</scope>
    <source>
        <strain evidence="6">ATCC 52028</strain>
    </source>
</reference>
<accession>A0A4P9WUQ5</accession>
<dbReference type="GO" id="GO:0005524">
    <property type="term" value="F:ATP binding"/>
    <property type="evidence" value="ECO:0007669"/>
    <property type="project" value="InterPro"/>
</dbReference>
<dbReference type="Proteomes" id="UP000268535">
    <property type="component" value="Unassembled WGS sequence"/>
</dbReference>
<keyword evidence="3" id="KW-0576">Peroxisome</keyword>
<evidence type="ECO:0000259" key="4">
    <source>
        <dbReference type="PROSITE" id="PS50067"/>
    </source>
</evidence>
<evidence type="ECO:0000313" key="6">
    <source>
        <dbReference type="Proteomes" id="UP000268535"/>
    </source>
</evidence>
<comment type="subcellular location">
    <subcellularLocation>
        <location evidence="3">Peroxisome membrane</location>
    </subcellularLocation>
</comment>
<evidence type="ECO:0000256" key="1">
    <source>
        <dbReference type="ARBA" id="ARBA00009505"/>
    </source>
</evidence>
<dbReference type="GO" id="GO:0007031">
    <property type="term" value="P:peroxisome organization"/>
    <property type="evidence" value="ECO:0007669"/>
    <property type="project" value="UniProtKB-KW"/>
</dbReference>